<evidence type="ECO:0000313" key="3">
    <source>
        <dbReference type="Proteomes" id="UP000789342"/>
    </source>
</evidence>
<feature type="compositionally biased region" description="Polar residues" evidence="1">
    <location>
        <begin position="69"/>
        <end position="82"/>
    </location>
</feature>
<feature type="non-terminal residue" evidence="2">
    <location>
        <position position="1"/>
    </location>
</feature>
<dbReference type="Proteomes" id="UP000789342">
    <property type="component" value="Unassembled WGS sequence"/>
</dbReference>
<evidence type="ECO:0000313" key="2">
    <source>
        <dbReference type="EMBL" id="CAG8763400.1"/>
    </source>
</evidence>
<dbReference type="AlphaFoldDB" id="A0A9N9J5J9"/>
<accession>A0A9N9J5J9</accession>
<gene>
    <name evidence="2" type="ORF">AMORRO_LOCUS16088</name>
</gene>
<keyword evidence="3" id="KW-1185">Reference proteome</keyword>
<comment type="caution">
    <text evidence="2">The sequence shown here is derived from an EMBL/GenBank/DDBJ whole genome shotgun (WGS) entry which is preliminary data.</text>
</comment>
<feature type="region of interest" description="Disordered" evidence="1">
    <location>
        <begin position="68"/>
        <end position="88"/>
    </location>
</feature>
<feature type="non-terminal residue" evidence="2">
    <location>
        <position position="88"/>
    </location>
</feature>
<evidence type="ECO:0000256" key="1">
    <source>
        <dbReference type="SAM" id="MobiDB-lite"/>
    </source>
</evidence>
<sequence length="88" mass="9852">DDLDRNPVAGQSLLFGKVNYSTKMVSSKRFVEFNFAILNVCVKVDPRTPSIYRYLLATVIHETADQGYRDTSTAPCSSTGSFDQVIRE</sequence>
<proteinExistence type="predicted"/>
<organism evidence="2 3">
    <name type="scientific">Acaulospora morrowiae</name>
    <dbReference type="NCBI Taxonomy" id="94023"/>
    <lineage>
        <taxon>Eukaryota</taxon>
        <taxon>Fungi</taxon>
        <taxon>Fungi incertae sedis</taxon>
        <taxon>Mucoromycota</taxon>
        <taxon>Glomeromycotina</taxon>
        <taxon>Glomeromycetes</taxon>
        <taxon>Diversisporales</taxon>
        <taxon>Acaulosporaceae</taxon>
        <taxon>Acaulospora</taxon>
    </lineage>
</organism>
<reference evidence="2" key="1">
    <citation type="submission" date="2021-06" db="EMBL/GenBank/DDBJ databases">
        <authorList>
            <person name="Kallberg Y."/>
            <person name="Tangrot J."/>
            <person name="Rosling A."/>
        </authorList>
    </citation>
    <scope>NUCLEOTIDE SEQUENCE</scope>
    <source>
        <strain evidence="2">CL551</strain>
    </source>
</reference>
<protein>
    <submittedName>
        <fullName evidence="2">17713_t:CDS:1</fullName>
    </submittedName>
</protein>
<dbReference type="EMBL" id="CAJVPV010042123">
    <property type="protein sequence ID" value="CAG8763400.1"/>
    <property type="molecule type" value="Genomic_DNA"/>
</dbReference>
<name>A0A9N9J5J9_9GLOM</name>